<name>N6T9P6_DENPD</name>
<evidence type="ECO:0000256" key="11">
    <source>
        <dbReference type="ARBA" id="ARBA00047899"/>
    </source>
</evidence>
<feature type="chain" id="PRO_5009707372" description="Casein kinase I isoform alpha" evidence="15">
    <location>
        <begin position="26"/>
        <end position="842"/>
    </location>
</feature>
<dbReference type="GO" id="GO:0006048">
    <property type="term" value="P:UDP-N-acetylglucosamine biosynthetic process"/>
    <property type="evidence" value="ECO:0007669"/>
    <property type="project" value="TreeGrafter"/>
</dbReference>
<keyword evidence="4" id="KW-0723">Serine/threonine-protein kinase</keyword>
<feature type="signal peptide" evidence="15">
    <location>
        <begin position="1"/>
        <end position="25"/>
    </location>
</feature>
<evidence type="ECO:0000256" key="13">
    <source>
        <dbReference type="ARBA" id="ARBA00082669"/>
    </source>
</evidence>
<dbReference type="PANTHER" id="PTHR45955">
    <property type="entry name" value="PHOSPHOACETYLGLUCOSAMINE MUTASE"/>
    <property type="match status" value="1"/>
</dbReference>
<dbReference type="PROSITE" id="PS00108">
    <property type="entry name" value="PROTEIN_KINASE_ST"/>
    <property type="match status" value="1"/>
</dbReference>
<keyword evidence="6" id="KW-0808">Transferase</keyword>
<keyword evidence="15" id="KW-0732">Signal</keyword>
<evidence type="ECO:0000256" key="1">
    <source>
        <dbReference type="ARBA" id="ARBA00005926"/>
    </source>
</evidence>
<dbReference type="AlphaFoldDB" id="N6T9P6"/>
<evidence type="ECO:0000256" key="10">
    <source>
        <dbReference type="ARBA" id="ARBA00023277"/>
    </source>
</evidence>
<evidence type="ECO:0000313" key="17">
    <source>
        <dbReference type="EMBL" id="ENN76979.1"/>
    </source>
</evidence>
<dbReference type="Gene3D" id="3.40.120.10">
    <property type="entry name" value="Alpha-D-Glucose-1,6-Bisphosphate, subunit A, domain 3"/>
    <property type="match status" value="2"/>
</dbReference>
<dbReference type="CDD" id="cd03086">
    <property type="entry name" value="PGM3"/>
    <property type="match status" value="1"/>
</dbReference>
<dbReference type="PROSITE" id="PS00107">
    <property type="entry name" value="PROTEIN_KINASE_ATP"/>
    <property type="match status" value="1"/>
</dbReference>
<keyword evidence="9" id="KW-0067">ATP-binding</keyword>
<dbReference type="GO" id="GO:0005975">
    <property type="term" value="P:carbohydrate metabolic process"/>
    <property type="evidence" value="ECO:0007669"/>
    <property type="project" value="InterPro"/>
</dbReference>
<reference evidence="17" key="1">
    <citation type="journal article" date="2013" name="Genome Biol.">
        <title>Draft genome of the mountain pine beetle, Dendroctonus ponderosae Hopkins, a major forest pest.</title>
        <authorList>
            <person name="Keeling C.I."/>
            <person name="Yuen M.M."/>
            <person name="Liao N.Y."/>
            <person name="Docking T.R."/>
            <person name="Chan S.K."/>
            <person name="Taylor G.A."/>
            <person name="Palmquist D.L."/>
            <person name="Jackman S.D."/>
            <person name="Nguyen A."/>
            <person name="Li M."/>
            <person name="Henderson H."/>
            <person name="Janes J.K."/>
            <person name="Zhao Y."/>
            <person name="Pandoh P."/>
            <person name="Moore R."/>
            <person name="Sperling F.A."/>
            <person name="Huber D.P."/>
            <person name="Birol I."/>
            <person name="Jones S.J."/>
            <person name="Bohlmann J."/>
        </authorList>
    </citation>
    <scope>NUCLEOTIDE SEQUENCE</scope>
</reference>
<keyword evidence="7" id="KW-0547">Nucleotide-binding</keyword>
<dbReference type="FunFam" id="3.40.120.10:FF:000023">
    <property type="entry name" value="Phosphoacetylglucosamine mutase"/>
    <property type="match status" value="1"/>
</dbReference>
<feature type="compositionally biased region" description="Basic and acidic residues" evidence="14">
    <location>
        <begin position="824"/>
        <end position="834"/>
    </location>
</feature>
<protein>
    <recommendedName>
        <fullName evidence="12">Casein kinase I isoform alpha</fullName>
        <ecNumber evidence="3">2.7.11.1</ecNumber>
    </recommendedName>
    <alternativeName>
        <fullName evidence="13">CK1</fullName>
    </alternativeName>
</protein>
<dbReference type="Pfam" id="PF02878">
    <property type="entry name" value="PGM_PMM_I"/>
    <property type="match status" value="1"/>
</dbReference>
<dbReference type="Pfam" id="PF21404">
    <property type="entry name" value="AMG1_III"/>
    <property type="match status" value="1"/>
</dbReference>
<dbReference type="InterPro" id="IPR005844">
    <property type="entry name" value="A-D-PHexomutase_a/b/a-I"/>
</dbReference>
<dbReference type="GO" id="GO:0005737">
    <property type="term" value="C:cytoplasm"/>
    <property type="evidence" value="ECO:0007669"/>
    <property type="project" value="UniProtKB-ARBA"/>
</dbReference>
<dbReference type="EMBL" id="KB740960">
    <property type="protein sequence ID" value="ENN76979.1"/>
    <property type="molecule type" value="Genomic_DNA"/>
</dbReference>
<evidence type="ECO:0000256" key="9">
    <source>
        <dbReference type="ARBA" id="ARBA00022840"/>
    </source>
</evidence>
<dbReference type="CDD" id="cd14128">
    <property type="entry name" value="STKc_CK1_alpha"/>
    <property type="match status" value="1"/>
</dbReference>
<dbReference type="InterPro" id="IPR016066">
    <property type="entry name" value="A-D-PHexomutase_CS"/>
</dbReference>
<sequence length="842" mass="95525">MRLFLFFRRLLSNVYQFFIFQAVIGVMITASHNPEPDNGVKLVDPMGEMLEQSWEKWATKIANVTDDKLENVIHDIIKECDIQNMNDRPEIVVGKDTRPSSPSLAKAVFDGLYLNLAYGQPTEEGYYRKLTNAFNKVRGEKLNNGNYTNSILYDGANGVGAKKVKYLKEGLAGSLLIDMYNDEIIGSGKLNYLCGADFVKTQQAFPTGLPRTPNTRCCSVDGDADRLVYYYLDESGKFHLMDGDRIATLIAGYLKEVFPRQSIIQILEKTGMAQKLKLGLVQTAYANGASTDYITNKLQVPVACVPTGVKWLHHKALEYDIGVYFEANGHGTVVFNAEAKEKLRNAFQLNNWCCFSLTREQKDATSRLINIIDIINETVGDAISDMLLVETILHAKGWDITQWEAAYADLPNRLLKVTVQDRTVISTTDAERKCSTPVGLQEEIDKIVAKYSKGRSFVRPSVVQINDGSRFLLYPIPLLYCTLMNTFFLSSMASHLGGKPEYIVGGKYRLVRKIGSGSFGDIYLGINITNGEEVAVKLEAIRARHPQLLYESKLYRILHGGIGIPHIRYYGQEKDHNVLVMDLLGPSLEDLFNFCSRRFTIKTVLMLADQMIGRIEYVHCKSFIHRDIKPDNFLMGIGRHCNKLFLIDFGLAKKYRDSRTRQHILYREDKNLTGTARYASINAHLGIEQSRRDDMESLGYVLMYFNRGCLPWQGLKAATKKQKYEKISEKKMSTPVEVLCKGFPAEFSMYLNYCRGLRFEEPPDYMYLRQLFRILFRTLNHQYDYTFDWTLLKQKTGVPLVGPMVSMPVPPTSAAVAAQPTTVSRDKKDDDKIKQNSAKGNR</sequence>
<dbReference type="InterPro" id="IPR016657">
    <property type="entry name" value="PAGM"/>
</dbReference>
<dbReference type="SUPFAM" id="SSF56112">
    <property type="entry name" value="Protein kinase-like (PK-like)"/>
    <property type="match status" value="1"/>
</dbReference>
<dbReference type="InterPro" id="IPR016055">
    <property type="entry name" value="A-D-PHexomutase_a/b/a-I/II/III"/>
</dbReference>
<dbReference type="InterPro" id="IPR017441">
    <property type="entry name" value="Protein_kinase_ATP_BS"/>
</dbReference>
<evidence type="ECO:0000256" key="2">
    <source>
        <dbReference type="ARBA" id="ARBA00010231"/>
    </source>
</evidence>
<comment type="similarity">
    <text evidence="1">Belongs to the protein kinase superfamily. CK1 Ser/Thr protein kinase family. Casein kinase I subfamily.</text>
</comment>
<evidence type="ECO:0000256" key="3">
    <source>
        <dbReference type="ARBA" id="ARBA00012513"/>
    </source>
</evidence>
<dbReference type="PANTHER" id="PTHR45955:SF1">
    <property type="entry name" value="PHOSPHOACETYLGLUCOSAMINE MUTASE"/>
    <property type="match status" value="1"/>
</dbReference>
<feature type="domain" description="Protein kinase" evidence="16">
    <location>
        <begin position="508"/>
        <end position="784"/>
    </location>
</feature>
<dbReference type="PROSITE" id="PS00710">
    <property type="entry name" value="PGM_PMM"/>
    <property type="match status" value="1"/>
</dbReference>
<organism evidence="17">
    <name type="scientific">Dendroctonus ponderosae</name>
    <name type="common">Mountain pine beetle</name>
    <dbReference type="NCBI Taxonomy" id="77166"/>
    <lineage>
        <taxon>Eukaryota</taxon>
        <taxon>Metazoa</taxon>
        <taxon>Ecdysozoa</taxon>
        <taxon>Arthropoda</taxon>
        <taxon>Hexapoda</taxon>
        <taxon>Insecta</taxon>
        <taxon>Pterygota</taxon>
        <taxon>Neoptera</taxon>
        <taxon>Endopterygota</taxon>
        <taxon>Coleoptera</taxon>
        <taxon>Polyphaga</taxon>
        <taxon>Cucujiformia</taxon>
        <taxon>Curculionidae</taxon>
        <taxon>Scolytinae</taxon>
        <taxon>Dendroctonus</taxon>
    </lineage>
</organism>
<dbReference type="SUPFAM" id="SSF53738">
    <property type="entry name" value="Phosphoglucomutase, first 3 domains"/>
    <property type="match status" value="3"/>
</dbReference>
<proteinExistence type="inferred from homology"/>
<evidence type="ECO:0000259" key="16">
    <source>
        <dbReference type="PROSITE" id="PS50011"/>
    </source>
</evidence>
<dbReference type="InterPro" id="IPR011009">
    <property type="entry name" value="Kinase-like_dom_sf"/>
</dbReference>
<keyword evidence="5" id="KW-0597">Phosphoprotein</keyword>
<evidence type="ECO:0000256" key="5">
    <source>
        <dbReference type="ARBA" id="ARBA00022553"/>
    </source>
</evidence>
<dbReference type="FunFam" id="3.30.200.20:FF:000538">
    <property type="entry name" value="Putative Casein kinase I"/>
    <property type="match status" value="1"/>
</dbReference>
<dbReference type="GO" id="GO:0000287">
    <property type="term" value="F:magnesium ion binding"/>
    <property type="evidence" value="ECO:0007669"/>
    <property type="project" value="InterPro"/>
</dbReference>
<evidence type="ECO:0000256" key="7">
    <source>
        <dbReference type="ARBA" id="ARBA00022741"/>
    </source>
</evidence>
<dbReference type="InterPro" id="IPR036900">
    <property type="entry name" value="A-D-PHexomutase_C_sf"/>
</dbReference>
<evidence type="ECO:0000256" key="8">
    <source>
        <dbReference type="ARBA" id="ARBA00022777"/>
    </source>
</evidence>
<dbReference type="HOGENOM" id="CLU_017288_0_0_1"/>
<dbReference type="PROSITE" id="PS50011">
    <property type="entry name" value="PROTEIN_KINASE_DOM"/>
    <property type="match status" value="1"/>
</dbReference>
<evidence type="ECO:0000256" key="14">
    <source>
        <dbReference type="SAM" id="MobiDB-lite"/>
    </source>
</evidence>
<dbReference type="EC" id="2.7.11.1" evidence="3"/>
<dbReference type="SUPFAM" id="SSF55957">
    <property type="entry name" value="Phosphoglucomutase, C-terminal domain"/>
    <property type="match status" value="1"/>
</dbReference>
<dbReference type="GO" id="GO:0005524">
    <property type="term" value="F:ATP binding"/>
    <property type="evidence" value="ECO:0007669"/>
    <property type="project" value="UniProtKB-UniRule"/>
</dbReference>
<dbReference type="OrthoDB" id="5800476at2759"/>
<accession>N6T9P6</accession>
<keyword evidence="8" id="KW-0418">Kinase</keyword>
<evidence type="ECO:0000256" key="4">
    <source>
        <dbReference type="ARBA" id="ARBA00022527"/>
    </source>
</evidence>
<keyword evidence="10" id="KW-0119">Carbohydrate metabolism</keyword>
<evidence type="ECO:0000256" key="15">
    <source>
        <dbReference type="SAM" id="SignalP"/>
    </source>
</evidence>
<dbReference type="InterPro" id="IPR049022">
    <property type="entry name" value="AMG1_III"/>
</dbReference>
<dbReference type="FunFam" id="1.10.510.10:FF:000120">
    <property type="entry name" value="Casein kinase I isoform alpha"/>
    <property type="match status" value="1"/>
</dbReference>
<evidence type="ECO:0000256" key="6">
    <source>
        <dbReference type="ARBA" id="ARBA00022679"/>
    </source>
</evidence>
<dbReference type="InterPro" id="IPR049023">
    <property type="entry name" value="AMG1_II"/>
</dbReference>
<comment type="similarity">
    <text evidence="2">Belongs to the phosphohexose mutase family.</text>
</comment>
<dbReference type="Gene3D" id="3.30.310.50">
    <property type="entry name" value="Alpha-D-phosphohexomutase, C-terminal domain"/>
    <property type="match status" value="1"/>
</dbReference>
<dbReference type="InterPro" id="IPR000719">
    <property type="entry name" value="Prot_kinase_dom"/>
</dbReference>
<dbReference type="Pfam" id="PF00069">
    <property type="entry name" value="Pkinase"/>
    <property type="match status" value="1"/>
</dbReference>
<feature type="region of interest" description="Disordered" evidence="14">
    <location>
        <begin position="811"/>
        <end position="842"/>
    </location>
</feature>
<dbReference type="InterPro" id="IPR008271">
    <property type="entry name" value="Ser/Thr_kinase_AS"/>
</dbReference>
<gene>
    <name evidence="17" type="ORF">YQE_06474</name>
</gene>
<dbReference type="Gene3D" id="1.10.510.10">
    <property type="entry name" value="Transferase(Phosphotransferase) domain 1"/>
    <property type="match status" value="1"/>
</dbReference>
<dbReference type="GO" id="GO:0004674">
    <property type="term" value="F:protein serine/threonine kinase activity"/>
    <property type="evidence" value="ECO:0007669"/>
    <property type="project" value="UniProtKB-KW"/>
</dbReference>
<dbReference type="GO" id="GO:0004610">
    <property type="term" value="F:phosphoacetylglucosamine mutase activity"/>
    <property type="evidence" value="ECO:0007669"/>
    <property type="project" value="InterPro"/>
</dbReference>
<dbReference type="SMART" id="SM00220">
    <property type="entry name" value="S_TKc"/>
    <property type="match status" value="1"/>
</dbReference>
<evidence type="ECO:0000256" key="12">
    <source>
        <dbReference type="ARBA" id="ARBA00071374"/>
    </source>
</evidence>
<comment type="catalytic activity">
    <reaction evidence="11">
        <text>L-threonyl-[protein] + ATP = O-phospho-L-threonyl-[protein] + ADP + H(+)</text>
        <dbReference type="Rhea" id="RHEA:46608"/>
        <dbReference type="Rhea" id="RHEA-COMP:11060"/>
        <dbReference type="Rhea" id="RHEA-COMP:11605"/>
        <dbReference type="ChEBI" id="CHEBI:15378"/>
        <dbReference type="ChEBI" id="CHEBI:30013"/>
        <dbReference type="ChEBI" id="CHEBI:30616"/>
        <dbReference type="ChEBI" id="CHEBI:61977"/>
        <dbReference type="ChEBI" id="CHEBI:456216"/>
        <dbReference type="EC" id="2.7.11.1"/>
    </reaction>
</comment>
<dbReference type="Pfam" id="PF21405">
    <property type="entry name" value="AMG1_II"/>
    <property type="match status" value="1"/>
</dbReference>